<dbReference type="EMBL" id="NEDP02005553">
    <property type="protein sequence ID" value="OWF38855.1"/>
    <property type="molecule type" value="Genomic_DNA"/>
</dbReference>
<dbReference type="InterPro" id="IPR006026">
    <property type="entry name" value="Peptidase_Metallo"/>
</dbReference>
<gene>
    <name evidence="4" type="ORF">KP79_PYT23677</name>
</gene>
<dbReference type="InterPro" id="IPR024079">
    <property type="entry name" value="MetalloPept_cat_dom_sf"/>
</dbReference>
<evidence type="ECO:0000313" key="4">
    <source>
        <dbReference type="EMBL" id="OWF38855.1"/>
    </source>
</evidence>
<keyword evidence="1 2" id="KW-0482">Metalloprotease</keyword>
<feature type="chain" id="PRO_5033113928" description="Metalloendopeptidase" evidence="2">
    <location>
        <begin position="26"/>
        <end position="396"/>
    </location>
</feature>
<feature type="binding site" evidence="1">
    <location>
        <position position="280"/>
    </location>
    <ligand>
        <name>Zn(2+)</name>
        <dbReference type="ChEBI" id="CHEBI:29105"/>
        <note>catalytic</note>
    </ligand>
</feature>
<dbReference type="PROSITE" id="PS51864">
    <property type="entry name" value="ASTACIN"/>
    <property type="match status" value="1"/>
</dbReference>
<sequence length="396" mass="44896">MKNLTLMRTVLVYLLLWLHIGTTIGQLPTQSSPALRRLLSRLVTDVDSLFKIVKLFKSLNHNSASSSRTNQDIVPIDQIIEEAEDPAASIKAEPSYIEKENAFKLEGDIMMTVDQFTDMQTHISFDLLEDAVAMMLNTTDRITSVQTLMNEISAGARSGRPSSRVKRAARRDPNRLWPDAVMPVRIASSGFSAFDRWTIQRAMMRISEQTCICFRIIDNEVADSGIPHVQIVDGSGCSSYVGVTTRSRGRQNSQDLTLNSKCRTFRVATHELLHALGLFHEQSRPDRDFFVKINSSNIRSGMERNFQKFSRRTINSRGIPYDYTSIMHYSNRAFSKDGTFTIEPIPAINRFWYLNIIGRSTAMSEGDVQALRLMYNCPSTPSTQPTCADYPYMFPY</sequence>
<comment type="caution">
    <text evidence="4">The sequence shown here is derived from an EMBL/GenBank/DDBJ whole genome shotgun (WGS) entry which is preliminary data.</text>
</comment>
<keyword evidence="1 2" id="KW-0645">Protease</keyword>
<evidence type="ECO:0000256" key="1">
    <source>
        <dbReference type="PROSITE-ProRule" id="PRU01211"/>
    </source>
</evidence>
<evidence type="ECO:0000259" key="3">
    <source>
        <dbReference type="PROSITE" id="PS51864"/>
    </source>
</evidence>
<keyword evidence="1 2" id="KW-0378">Hydrolase</keyword>
<dbReference type="Proteomes" id="UP000242188">
    <property type="component" value="Unassembled WGS sequence"/>
</dbReference>
<dbReference type="SUPFAM" id="SSF55486">
    <property type="entry name" value="Metalloproteases ('zincins'), catalytic domain"/>
    <property type="match status" value="1"/>
</dbReference>
<organism evidence="4 5">
    <name type="scientific">Mizuhopecten yessoensis</name>
    <name type="common">Japanese scallop</name>
    <name type="synonym">Patinopecten yessoensis</name>
    <dbReference type="NCBI Taxonomy" id="6573"/>
    <lineage>
        <taxon>Eukaryota</taxon>
        <taxon>Metazoa</taxon>
        <taxon>Spiralia</taxon>
        <taxon>Lophotrochozoa</taxon>
        <taxon>Mollusca</taxon>
        <taxon>Bivalvia</taxon>
        <taxon>Autobranchia</taxon>
        <taxon>Pteriomorphia</taxon>
        <taxon>Pectinida</taxon>
        <taxon>Pectinoidea</taxon>
        <taxon>Pectinidae</taxon>
        <taxon>Mizuhopecten</taxon>
    </lineage>
</organism>
<evidence type="ECO:0000313" key="5">
    <source>
        <dbReference type="Proteomes" id="UP000242188"/>
    </source>
</evidence>
<dbReference type="EC" id="3.4.24.-" evidence="2"/>
<dbReference type="GO" id="GO:0006508">
    <property type="term" value="P:proteolysis"/>
    <property type="evidence" value="ECO:0007669"/>
    <property type="project" value="UniProtKB-KW"/>
</dbReference>
<dbReference type="SMART" id="SM00235">
    <property type="entry name" value="ZnMc"/>
    <property type="match status" value="1"/>
</dbReference>
<dbReference type="GO" id="GO:0008270">
    <property type="term" value="F:zinc ion binding"/>
    <property type="evidence" value="ECO:0007669"/>
    <property type="project" value="UniProtKB-UniRule"/>
</dbReference>
<feature type="binding site" evidence="1">
    <location>
        <position position="274"/>
    </location>
    <ligand>
        <name>Zn(2+)</name>
        <dbReference type="ChEBI" id="CHEBI:29105"/>
        <note>catalytic</note>
    </ligand>
</feature>
<evidence type="ECO:0000256" key="2">
    <source>
        <dbReference type="RuleBase" id="RU361183"/>
    </source>
</evidence>
<protein>
    <recommendedName>
        <fullName evidence="2">Metalloendopeptidase</fullName>
        <ecNumber evidence="2">3.4.24.-</ecNumber>
    </recommendedName>
</protein>
<comment type="caution">
    <text evidence="1">Lacks conserved residue(s) required for the propagation of feature annotation.</text>
</comment>
<reference evidence="4 5" key="1">
    <citation type="journal article" date="2017" name="Nat. Ecol. Evol.">
        <title>Scallop genome provides insights into evolution of bilaterian karyotype and development.</title>
        <authorList>
            <person name="Wang S."/>
            <person name="Zhang J."/>
            <person name="Jiao W."/>
            <person name="Li J."/>
            <person name="Xun X."/>
            <person name="Sun Y."/>
            <person name="Guo X."/>
            <person name="Huan P."/>
            <person name="Dong B."/>
            <person name="Zhang L."/>
            <person name="Hu X."/>
            <person name="Sun X."/>
            <person name="Wang J."/>
            <person name="Zhao C."/>
            <person name="Wang Y."/>
            <person name="Wang D."/>
            <person name="Huang X."/>
            <person name="Wang R."/>
            <person name="Lv J."/>
            <person name="Li Y."/>
            <person name="Zhang Z."/>
            <person name="Liu B."/>
            <person name="Lu W."/>
            <person name="Hui Y."/>
            <person name="Liang J."/>
            <person name="Zhou Z."/>
            <person name="Hou R."/>
            <person name="Li X."/>
            <person name="Liu Y."/>
            <person name="Li H."/>
            <person name="Ning X."/>
            <person name="Lin Y."/>
            <person name="Zhao L."/>
            <person name="Xing Q."/>
            <person name="Dou J."/>
            <person name="Li Y."/>
            <person name="Mao J."/>
            <person name="Guo H."/>
            <person name="Dou H."/>
            <person name="Li T."/>
            <person name="Mu C."/>
            <person name="Jiang W."/>
            <person name="Fu Q."/>
            <person name="Fu X."/>
            <person name="Miao Y."/>
            <person name="Liu J."/>
            <person name="Yu Q."/>
            <person name="Li R."/>
            <person name="Liao H."/>
            <person name="Li X."/>
            <person name="Kong Y."/>
            <person name="Jiang Z."/>
            <person name="Chourrout D."/>
            <person name="Li R."/>
            <person name="Bao Z."/>
        </authorList>
    </citation>
    <scope>NUCLEOTIDE SEQUENCE [LARGE SCALE GENOMIC DNA]</scope>
    <source>
        <strain evidence="4 5">PY_sf001</strain>
    </source>
</reference>
<dbReference type="InterPro" id="IPR001506">
    <property type="entry name" value="Peptidase_M12A"/>
</dbReference>
<keyword evidence="1 2" id="KW-0479">Metal-binding</keyword>
<accession>A0A210PQU2</accession>
<dbReference type="OrthoDB" id="6061307at2759"/>
<dbReference type="InterPro" id="IPR034035">
    <property type="entry name" value="Astacin-like_dom"/>
</dbReference>
<dbReference type="PANTHER" id="PTHR10127:SF850">
    <property type="entry name" value="METALLOENDOPEPTIDASE"/>
    <property type="match status" value="1"/>
</dbReference>
<dbReference type="Pfam" id="PF01400">
    <property type="entry name" value="Astacin"/>
    <property type="match status" value="1"/>
</dbReference>
<keyword evidence="2" id="KW-0732">Signal</keyword>
<proteinExistence type="predicted"/>
<dbReference type="GO" id="GO:0004222">
    <property type="term" value="F:metalloendopeptidase activity"/>
    <property type="evidence" value="ECO:0007669"/>
    <property type="project" value="UniProtKB-UniRule"/>
</dbReference>
<name>A0A210PQU2_MIZYE</name>
<dbReference type="PANTHER" id="PTHR10127">
    <property type="entry name" value="DISCOIDIN, CUB, EGF, LAMININ , AND ZINC METALLOPROTEASE DOMAIN CONTAINING"/>
    <property type="match status" value="1"/>
</dbReference>
<keyword evidence="5" id="KW-1185">Reference proteome</keyword>
<dbReference type="CDD" id="cd04280">
    <property type="entry name" value="ZnMc_astacin_like"/>
    <property type="match status" value="1"/>
</dbReference>
<feature type="binding site" evidence="1">
    <location>
        <position position="270"/>
    </location>
    <ligand>
        <name>Zn(2+)</name>
        <dbReference type="ChEBI" id="CHEBI:29105"/>
        <note>catalytic</note>
    </ligand>
</feature>
<keyword evidence="1 2" id="KW-0862">Zinc</keyword>
<comment type="cofactor">
    <cofactor evidence="1 2">
        <name>Zn(2+)</name>
        <dbReference type="ChEBI" id="CHEBI:29105"/>
    </cofactor>
    <text evidence="1 2">Binds 1 zinc ion per subunit.</text>
</comment>
<feature type="domain" description="Peptidase M12A" evidence="3">
    <location>
        <begin position="168"/>
        <end position="378"/>
    </location>
</feature>
<dbReference type="Gene3D" id="3.40.390.10">
    <property type="entry name" value="Collagenase (Catalytic Domain)"/>
    <property type="match status" value="1"/>
</dbReference>
<feature type="signal peptide" evidence="2">
    <location>
        <begin position="1"/>
        <end position="25"/>
    </location>
</feature>
<feature type="active site" evidence="1">
    <location>
        <position position="271"/>
    </location>
</feature>
<dbReference type="PRINTS" id="PR00480">
    <property type="entry name" value="ASTACIN"/>
</dbReference>
<dbReference type="AlphaFoldDB" id="A0A210PQU2"/>